<dbReference type="FunFam" id="3.40.50.720:FF:000084">
    <property type="entry name" value="Short-chain dehydrogenase reductase"/>
    <property type="match status" value="1"/>
</dbReference>
<dbReference type="NCBIfam" id="NF005214">
    <property type="entry name" value="PRK06701.1"/>
    <property type="match status" value="1"/>
</dbReference>
<evidence type="ECO:0000256" key="2">
    <source>
        <dbReference type="ARBA" id="ARBA00023002"/>
    </source>
</evidence>
<gene>
    <name evidence="3" type="ORF">CQ394_12640</name>
</gene>
<proteinExistence type="inferred from homology"/>
<dbReference type="PRINTS" id="PR00081">
    <property type="entry name" value="GDHRDH"/>
</dbReference>
<dbReference type="STRING" id="137838.GCA_001458595_04018"/>
<dbReference type="RefSeq" id="WP_058296641.1">
    <property type="nucleotide sequence ID" value="NZ_CAMRXG010000033.1"/>
</dbReference>
<dbReference type="GO" id="GO:0016614">
    <property type="term" value="F:oxidoreductase activity, acting on CH-OH group of donors"/>
    <property type="evidence" value="ECO:0007669"/>
    <property type="project" value="UniProtKB-ARBA"/>
</dbReference>
<keyword evidence="2" id="KW-0560">Oxidoreductase</keyword>
<dbReference type="EMBL" id="PDCJ01000001">
    <property type="protein sequence ID" value="PEG32498.1"/>
    <property type="molecule type" value="Genomic_DNA"/>
</dbReference>
<dbReference type="PANTHER" id="PTHR48107:SF16">
    <property type="entry name" value="NADPH-DEPENDENT ALDEHYDE REDUCTASE 1, CHLOROPLASTIC"/>
    <property type="match status" value="1"/>
</dbReference>
<evidence type="ECO:0000313" key="4">
    <source>
        <dbReference type="Proteomes" id="UP000220840"/>
    </source>
</evidence>
<evidence type="ECO:0000313" key="3">
    <source>
        <dbReference type="EMBL" id="PEG32498.1"/>
    </source>
</evidence>
<dbReference type="InterPro" id="IPR036291">
    <property type="entry name" value="NAD(P)-bd_dom_sf"/>
</dbReference>
<keyword evidence="4" id="KW-1185">Reference proteome</keyword>
<dbReference type="Pfam" id="PF13561">
    <property type="entry name" value="adh_short_C2"/>
    <property type="match status" value="1"/>
</dbReference>
<dbReference type="AlphaFoldDB" id="A0A2A7MMZ3"/>
<organism evidence="3 4">
    <name type="scientific">Clostridium neonatale</name>
    <dbReference type="NCBI Taxonomy" id="137838"/>
    <lineage>
        <taxon>Bacteria</taxon>
        <taxon>Bacillati</taxon>
        <taxon>Bacillota</taxon>
        <taxon>Clostridia</taxon>
        <taxon>Eubacteriales</taxon>
        <taxon>Clostridiaceae</taxon>
        <taxon>Clostridium</taxon>
    </lineage>
</organism>
<protein>
    <submittedName>
        <fullName evidence="3">NAD(P)-dependent oxidoreductase</fullName>
    </submittedName>
</protein>
<evidence type="ECO:0000256" key="1">
    <source>
        <dbReference type="ARBA" id="ARBA00006484"/>
    </source>
</evidence>
<dbReference type="CDD" id="cd05355">
    <property type="entry name" value="SDR_c1"/>
    <property type="match status" value="1"/>
</dbReference>
<sequence length="299" mass="32857">MSFKYKYLGYKEECKKKPISFLPQHQNKQPGLEYLMNPPPIFDDPNYKGSNKLTNKVSVITGGDSGIGRAVSVAFAKEGSHIVIVYLDEHKDAIDTKNYVESLGRKCILLSGDIKDEKFCSQVIENTISKFGHLDILVNNAGVQYPQNKLEDISSKQLEDTFRTNIFSMFYLTKAALKYLKRGSKIINTASVTAYKGHKLLIDYSATKGAIVTFTRSLALSLISQGINVNAVAPGPIWTPLQPSSFSAEYITTFGTDTPIGRAGQPVELAPAYVYLASDDSTYVTGEVLHINGGSFITS</sequence>
<comment type="caution">
    <text evidence="3">The sequence shown here is derived from an EMBL/GenBank/DDBJ whole genome shotgun (WGS) entry which is preliminary data.</text>
</comment>
<accession>A0A2A7MMZ3</accession>
<dbReference type="InterPro" id="IPR002347">
    <property type="entry name" value="SDR_fam"/>
</dbReference>
<dbReference type="Gene3D" id="3.40.50.720">
    <property type="entry name" value="NAD(P)-binding Rossmann-like Domain"/>
    <property type="match status" value="1"/>
</dbReference>
<dbReference type="Proteomes" id="UP000220840">
    <property type="component" value="Unassembled WGS sequence"/>
</dbReference>
<dbReference type="PANTHER" id="PTHR48107">
    <property type="entry name" value="NADPH-DEPENDENT ALDEHYDE REDUCTASE-LIKE PROTEIN, CHLOROPLASTIC-RELATED"/>
    <property type="match status" value="1"/>
</dbReference>
<name>A0A2A7MMZ3_9CLOT</name>
<dbReference type="OrthoDB" id="9803333at2"/>
<dbReference type="PROSITE" id="PS00061">
    <property type="entry name" value="ADH_SHORT"/>
    <property type="match status" value="1"/>
</dbReference>
<dbReference type="PRINTS" id="PR00080">
    <property type="entry name" value="SDRFAMILY"/>
</dbReference>
<dbReference type="SUPFAM" id="SSF51735">
    <property type="entry name" value="NAD(P)-binding Rossmann-fold domains"/>
    <property type="match status" value="1"/>
</dbReference>
<dbReference type="InterPro" id="IPR020904">
    <property type="entry name" value="Sc_DH/Rdtase_CS"/>
</dbReference>
<dbReference type="GO" id="GO:0008206">
    <property type="term" value="P:bile acid metabolic process"/>
    <property type="evidence" value="ECO:0007669"/>
    <property type="project" value="UniProtKB-ARBA"/>
</dbReference>
<comment type="similarity">
    <text evidence="1">Belongs to the short-chain dehydrogenases/reductases (SDR) family.</text>
</comment>
<reference evidence="3 4" key="1">
    <citation type="submission" date="2017-10" db="EMBL/GenBank/DDBJ databases">
        <title>Effective Description of Clostridium neonatale sp. nov. linked to necrotizing enterocolitis in neonates and a clarification of species assignable to the genus Clostridium (Prazmowski 1880) emend. Lawson and Rainey 2016.</title>
        <authorList>
            <person name="Bernard K."/>
            <person name="Burdz T."/>
            <person name="Wiebe D."/>
            <person name="Balcewich B."/>
            <person name="Alfa M."/>
            <person name="Bernier A.-M."/>
        </authorList>
    </citation>
    <scope>NUCLEOTIDE SEQUENCE [LARGE SCALE GENOMIC DNA]</scope>
    <source>
        <strain evidence="3 4">LCDC99A005</strain>
    </source>
</reference>